<keyword evidence="1" id="KW-0812">Transmembrane</keyword>
<evidence type="ECO:0000259" key="2">
    <source>
        <dbReference type="Pfam" id="PF07127"/>
    </source>
</evidence>
<accession>A0A396ITQ8</accession>
<evidence type="ECO:0000256" key="1">
    <source>
        <dbReference type="SAM" id="Phobius"/>
    </source>
</evidence>
<name>A0A396ITQ8_MEDTR</name>
<evidence type="ECO:0000313" key="4">
    <source>
        <dbReference type="Proteomes" id="UP000265566"/>
    </source>
</evidence>
<gene>
    <name evidence="3" type="ORF">MtrunA17_Chr3g0109281</name>
</gene>
<keyword evidence="1" id="KW-1133">Transmembrane helix</keyword>
<dbReference type="EMBL" id="PSQE01000003">
    <property type="protein sequence ID" value="RHN68028.1"/>
    <property type="molecule type" value="Genomic_DNA"/>
</dbReference>
<dbReference type="Gramene" id="rna16312">
    <property type="protein sequence ID" value="RHN68028.1"/>
    <property type="gene ID" value="gene16312"/>
</dbReference>
<reference evidence="4" key="1">
    <citation type="journal article" date="2018" name="Nat. Plants">
        <title>Whole-genome landscape of Medicago truncatula symbiotic genes.</title>
        <authorList>
            <person name="Pecrix Y."/>
            <person name="Staton S.E."/>
            <person name="Sallet E."/>
            <person name="Lelandais-Briere C."/>
            <person name="Moreau S."/>
            <person name="Carrere S."/>
            <person name="Blein T."/>
            <person name="Jardinaud M.F."/>
            <person name="Latrasse D."/>
            <person name="Zouine M."/>
            <person name="Zahm M."/>
            <person name="Kreplak J."/>
            <person name="Mayjonade B."/>
            <person name="Satge C."/>
            <person name="Perez M."/>
            <person name="Cauet S."/>
            <person name="Marande W."/>
            <person name="Chantry-Darmon C."/>
            <person name="Lopez-Roques C."/>
            <person name="Bouchez O."/>
            <person name="Berard A."/>
            <person name="Debelle F."/>
            <person name="Munos S."/>
            <person name="Bendahmane A."/>
            <person name="Berges H."/>
            <person name="Niebel A."/>
            <person name="Buitink J."/>
            <person name="Frugier F."/>
            <person name="Benhamed M."/>
            <person name="Crespi M."/>
            <person name="Gouzy J."/>
            <person name="Gamas P."/>
        </authorList>
    </citation>
    <scope>NUCLEOTIDE SEQUENCE [LARGE SCALE GENOMIC DNA]</scope>
    <source>
        <strain evidence="4">cv. Jemalong A17</strain>
    </source>
</reference>
<comment type="caution">
    <text evidence="3">The sequence shown here is derived from an EMBL/GenBank/DDBJ whole genome shotgun (WGS) entry which is preliminary data.</text>
</comment>
<evidence type="ECO:0000313" key="3">
    <source>
        <dbReference type="EMBL" id="RHN68028.1"/>
    </source>
</evidence>
<sequence length="74" mass="8872">MHFDKNMAEIGKYIYVIIIFISLFFITTSVEGWRCKTKYDCIKIRFCKFPTIARCTKPDFLFLEYDRGFCTCDD</sequence>
<feature type="transmembrane region" description="Helical" evidence="1">
    <location>
        <begin position="13"/>
        <end position="33"/>
    </location>
</feature>
<protein>
    <submittedName>
        <fullName evidence="3">Putative Late nodulin</fullName>
    </submittedName>
</protein>
<dbReference type="Proteomes" id="UP000265566">
    <property type="component" value="Chromosome 3"/>
</dbReference>
<proteinExistence type="predicted"/>
<dbReference type="Pfam" id="PF07127">
    <property type="entry name" value="Nodulin_late"/>
    <property type="match status" value="1"/>
</dbReference>
<organism evidence="3 4">
    <name type="scientific">Medicago truncatula</name>
    <name type="common">Barrel medic</name>
    <name type="synonym">Medicago tribuloides</name>
    <dbReference type="NCBI Taxonomy" id="3880"/>
    <lineage>
        <taxon>Eukaryota</taxon>
        <taxon>Viridiplantae</taxon>
        <taxon>Streptophyta</taxon>
        <taxon>Embryophyta</taxon>
        <taxon>Tracheophyta</taxon>
        <taxon>Spermatophyta</taxon>
        <taxon>Magnoliopsida</taxon>
        <taxon>eudicotyledons</taxon>
        <taxon>Gunneridae</taxon>
        <taxon>Pentapetalae</taxon>
        <taxon>rosids</taxon>
        <taxon>fabids</taxon>
        <taxon>Fabales</taxon>
        <taxon>Fabaceae</taxon>
        <taxon>Papilionoideae</taxon>
        <taxon>50 kb inversion clade</taxon>
        <taxon>NPAAA clade</taxon>
        <taxon>Hologalegina</taxon>
        <taxon>IRL clade</taxon>
        <taxon>Trifolieae</taxon>
        <taxon>Medicago</taxon>
    </lineage>
</organism>
<feature type="domain" description="Late nodulin" evidence="2">
    <location>
        <begin position="7"/>
        <end position="57"/>
    </location>
</feature>
<dbReference type="AlphaFoldDB" id="A0A396ITQ8"/>
<dbReference type="InterPro" id="IPR009810">
    <property type="entry name" value="Nodulin_late_dom"/>
</dbReference>
<keyword evidence="1" id="KW-0472">Membrane</keyword>
<dbReference type="GO" id="GO:0046872">
    <property type="term" value="F:metal ion binding"/>
    <property type="evidence" value="ECO:0007669"/>
    <property type="project" value="InterPro"/>
</dbReference>